<evidence type="ECO:0000256" key="2">
    <source>
        <dbReference type="ARBA" id="ARBA00004922"/>
    </source>
</evidence>
<comment type="caution">
    <text evidence="14">The sequence shown here is derived from an EMBL/GenBank/DDBJ whole genome shotgun (WGS) entry which is preliminary data.</text>
</comment>
<evidence type="ECO:0000256" key="9">
    <source>
        <dbReference type="ARBA" id="ARBA00022968"/>
    </source>
</evidence>
<keyword evidence="7" id="KW-0812">Transmembrane</keyword>
<dbReference type="EMBL" id="JARBHB010000010">
    <property type="protein sequence ID" value="KAJ8873531.1"/>
    <property type="molecule type" value="Genomic_DNA"/>
</dbReference>
<keyword evidence="5" id="KW-0328">Glycosyltransferase</keyword>
<evidence type="ECO:0000256" key="11">
    <source>
        <dbReference type="ARBA" id="ARBA00023136"/>
    </source>
</evidence>
<comment type="similarity">
    <text evidence="3">Belongs to the glycosyltransferase 2 family.</text>
</comment>
<proteinExistence type="inferred from homology"/>
<protein>
    <recommendedName>
        <fullName evidence="4">dolichyl-phosphate beta-glucosyltransferase</fullName>
        <ecNumber evidence="4">2.4.1.117</ecNumber>
    </recommendedName>
</protein>
<evidence type="ECO:0000256" key="1">
    <source>
        <dbReference type="ARBA" id="ARBA00004389"/>
    </source>
</evidence>
<name>A0ABQ9GNC6_9NEOP</name>
<comment type="pathway">
    <text evidence="2">Protein modification; protein glycosylation.</text>
</comment>
<keyword evidence="9" id="KW-0735">Signal-anchor</keyword>
<evidence type="ECO:0000256" key="5">
    <source>
        <dbReference type="ARBA" id="ARBA00022676"/>
    </source>
</evidence>
<keyword evidence="15" id="KW-1185">Reference proteome</keyword>
<dbReference type="InterPro" id="IPR029044">
    <property type="entry name" value="Nucleotide-diphossugar_trans"/>
</dbReference>
<dbReference type="PANTHER" id="PTHR10859">
    <property type="entry name" value="GLYCOSYL TRANSFERASE"/>
    <property type="match status" value="1"/>
</dbReference>
<dbReference type="Gene3D" id="3.90.550.10">
    <property type="entry name" value="Spore Coat Polysaccharide Biosynthesis Protein SpsA, Chain A"/>
    <property type="match status" value="1"/>
</dbReference>
<comment type="subcellular location">
    <subcellularLocation>
        <location evidence="1">Endoplasmic reticulum membrane</location>
        <topology evidence="1">Single-pass membrane protein</topology>
    </subcellularLocation>
</comment>
<dbReference type="InterPro" id="IPR035518">
    <property type="entry name" value="DPG_synthase"/>
</dbReference>
<feature type="domain" description="Glycosyltransferase 2-like" evidence="13">
    <location>
        <begin position="160"/>
        <end position="268"/>
    </location>
</feature>
<evidence type="ECO:0000256" key="3">
    <source>
        <dbReference type="ARBA" id="ARBA00006739"/>
    </source>
</evidence>
<organism evidence="14 15">
    <name type="scientific">Dryococelus australis</name>
    <dbReference type="NCBI Taxonomy" id="614101"/>
    <lineage>
        <taxon>Eukaryota</taxon>
        <taxon>Metazoa</taxon>
        <taxon>Ecdysozoa</taxon>
        <taxon>Arthropoda</taxon>
        <taxon>Hexapoda</taxon>
        <taxon>Insecta</taxon>
        <taxon>Pterygota</taxon>
        <taxon>Neoptera</taxon>
        <taxon>Polyneoptera</taxon>
        <taxon>Phasmatodea</taxon>
        <taxon>Verophasmatodea</taxon>
        <taxon>Anareolatae</taxon>
        <taxon>Phasmatidae</taxon>
        <taxon>Eurycanthinae</taxon>
        <taxon>Dryococelus</taxon>
    </lineage>
</organism>
<accession>A0ABQ9GNC6</accession>
<dbReference type="Proteomes" id="UP001159363">
    <property type="component" value="Chromosome 9"/>
</dbReference>
<comment type="catalytic activity">
    <reaction evidence="12">
        <text>a di-trans,poly-cis-dolichyl phosphate + UDP-alpha-D-glucose = a di-trans,poly-cis-dolichyl beta-D-glucosyl phosphate + UDP</text>
        <dbReference type="Rhea" id="RHEA:15401"/>
        <dbReference type="Rhea" id="RHEA-COMP:19498"/>
        <dbReference type="Rhea" id="RHEA-COMP:19502"/>
        <dbReference type="ChEBI" id="CHEBI:57525"/>
        <dbReference type="ChEBI" id="CHEBI:57683"/>
        <dbReference type="ChEBI" id="CHEBI:58223"/>
        <dbReference type="ChEBI" id="CHEBI:58885"/>
        <dbReference type="EC" id="2.4.1.117"/>
    </reaction>
    <physiologicalReaction direction="left-to-right" evidence="12">
        <dbReference type="Rhea" id="RHEA:15402"/>
    </physiologicalReaction>
</comment>
<sequence>MVADTFLQHLLACQAPTSSEHSECRPVQVSVWRGDATNNSEGEQVVLRLVTAKNTESALQIPKHLGNVYWQPSVRQVYRQMKPQTAARVTVDHPKKGRGLTQRKSAGAGWLLLCVVIVRSTEPYPVVERASEEKYFINTAADNVRVDFPSLDDEQTVHLSVIVPAFDEETRLPPMLDECLQFLSVRSSAGFLFEVIVVSDGSHDSTASVARKYTARWGPQLVRVLELTTNRGKGGAVCLGMMSARGAVLLFADADGATKFSDFTKLEGSLKRLVGADYTVAPGKVSQQLGIVCGSRAHLEKDAIATRSLFRTVLMLGFHLLVWLLAVRSVRDTQCGFKLLTRRAARICFSSLHVQRWAFDVELLYIAERLGIPVEEVAVTWTEIEGSKVVPVWSWLQMGRDLVLIWLRYLLGAWRLKLVDKAE</sequence>
<keyword evidence="8" id="KW-0256">Endoplasmic reticulum</keyword>
<evidence type="ECO:0000256" key="7">
    <source>
        <dbReference type="ARBA" id="ARBA00022692"/>
    </source>
</evidence>
<gene>
    <name evidence="14" type="ORF">PR048_024349</name>
</gene>
<evidence type="ECO:0000313" key="15">
    <source>
        <dbReference type="Proteomes" id="UP001159363"/>
    </source>
</evidence>
<evidence type="ECO:0000256" key="10">
    <source>
        <dbReference type="ARBA" id="ARBA00022989"/>
    </source>
</evidence>
<dbReference type="PANTHER" id="PTHR10859:SF91">
    <property type="entry name" value="DOLICHYL-PHOSPHATE BETA-GLUCOSYLTRANSFERASE"/>
    <property type="match status" value="1"/>
</dbReference>
<keyword evidence="10" id="KW-1133">Transmembrane helix</keyword>
<evidence type="ECO:0000259" key="13">
    <source>
        <dbReference type="Pfam" id="PF00535"/>
    </source>
</evidence>
<reference evidence="14 15" key="1">
    <citation type="submission" date="2023-02" db="EMBL/GenBank/DDBJ databases">
        <title>LHISI_Scaffold_Assembly.</title>
        <authorList>
            <person name="Stuart O.P."/>
            <person name="Cleave R."/>
            <person name="Magrath M.J.L."/>
            <person name="Mikheyev A.S."/>
        </authorList>
    </citation>
    <scope>NUCLEOTIDE SEQUENCE [LARGE SCALE GENOMIC DNA]</scope>
    <source>
        <strain evidence="14">Daus_M_001</strain>
        <tissue evidence="14">Leg muscle</tissue>
    </source>
</reference>
<dbReference type="Pfam" id="PF00535">
    <property type="entry name" value="Glycos_transf_2"/>
    <property type="match status" value="1"/>
</dbReference>
<dbReference type="SUPFAM" id="SSF53448">
    <property type="entry name" value="Nucleotide-diphospho-sugar transferases"/>
    <property type="match status" value="1"/>
</dbReference>
<keyword evidence="6" id="KW-0808">Transferase</keyword>
<dbReference type="CDD" id="cd04188">
    <property type="entry name" value="DPG_synthase"/>
    <property type="match status" value="1"/>
</dbReference>
<evidence type="ECO:0000256" key="8">
    <source>
        <dbReference type="ARBA" id="ARBA00022824"/>
    </source>
</evidence>
<evidence type="ECO:0000256" key="4">
    <source>
        <dbReference type="ARBA" id="ARBA00012583"/>
    </source>
</evidence>
<evidence type="ECO:0000256" key="12">
    <source>
        <dbReference type="ARBA" id="ARBA00045097"/>
    </source>
</evidence>
<dbReference type="EC" id="2.4.1.117" evidence="4"/>
<evidence type="ECO:0000256" key="6">
    <source>
        <dbReference type="ARBA" id="ARBA00022679"/>
    </source>
</evidence>
<keyword evidence="11" id="KW-0472">Membrane</keyword>
<evidence type="ECO:0000313" key="14">
    <source>
        <dbReference type="EMBL" id="KAJ8873531.1"/>
    </source>
</evidence>
<dbReference type="InterPro" id="IPR001173">
    <property type="entry name" value="Glyco_trans_2-like"/>
</dbReference>